<dbReference type="Pfam" id="PF01283">
    <property type="entry name" value="Ribosomal_S26e"/>
    <property type="match status" value="1"/>
</dbReference>
<comment type="similarity">
    <text evidence="1 4">Belongs to the eukaryotic ribosomal protein eS26 family.</text>
</comment>
<dbReference type="GO" id="GO:1990904">
    <property type="term" value="C:ribonucleoprotein complex"/>
    <property type="evidence" value="ECO:0007669"/>
    <property type="project" value="UniProtKB-KW"/>
</dbReference>
<evidence type="ECO:0000256" key="2">
    <source>
        <dbReference type="ARBA" id="ARBA00022980"/>
    </source>
</evidence>
<dbReference type="GO" id="GO:0003735">
    <property type="term" value="F:structural constituent of ribosome"/>
    <property type="evidence" value="ECO:0007669"/>
    <property type="project" value="InterPro"/>
</dbReference>
<accession>A0A4U5PLK2</accession>
<comment type="caution">
    <text evidence="5">The sequence shown here is derived from an EMBL/GenBank/DDBJ whole genome shotgun (WGS) entry which is preliminary data.</text>
</comment>
<evidence type="ECO:0000256" key="3">
    <source>
        <dbReference type="ARBA" id="ARBA00023274"/>
    </source>
</evidence>
<sequence length="150" mass="16511">MEEDATSIGQCEHVKLPSNRFAPTAGKCCPRTKSGQLRGCSIVRNIVEQAAVRMFKSPAFMMVIDSLKPANSCPNLDNVKMLQYCNVSLCIFTPVVRVRSRSESRRKREPPNAVFIRRRKGMTPKPGPAWINFSAQAPSATGRGTPASCL</sequence>
<protein>
    <recommendedName>
        <fullName evidence="4">40S ribosomal protein S26</fullName>
    </recommendedName>
</protein>
<evidence type="ECO:0000256" key="4">
    <source>
        <dbReference type="RuleBase" id="RU363128"/>
    </source>
</evidence>
<dbReference type="GO" id="GO:0006412">
    <property type="term" value="P:translation"/>
    <property type="evidence" value="ECO:0007669"/>
    <property type="project" value="InterPro"/>
</dbReference>
<dbReference type="GO" id="GO:0005840">
    <property type="term" value="C:ribosome"/>
    <property type="evidence" value="ECO:0007669"/>
    <property type="project" value="UniProtKB-KW"/>
</dbReference>
<dbReference type="EMBL" id="RCHU01000728">
    <property type="protein sequence ID" value="TKR97141.1"/>
    <property type="molecule type" value="Genomic_DNA"/>
</dbReference>
<dbReference type="Gene3D" id="3.30.1740.20">
    <property type="entry name" value="Ribosomal protein S26e"/>
    <property type="match status" value="1"/>
</dbReference>
<proteinExistence type="inferred from homology"/>
<name>A0A4U5PLK2_POPAL</name>
<organism evidence="5">
    <name type="scientific">Populus alba</name>
    <name type="common">White poplar</name>
    <dbReference type="NCBI Taxonomy" id="43335"/>
    <lineage>
        <taxon>Eukaryota</taxon>
        <taxon>Viridiplantae</taxon>
        <taxon>Streptophyta</taxon>
        <taxon>Embryophyta</taxon>
        <taxon>Tracheophyta</taxon>
        <taxon>Spermatophyta</taxon>
        <taxon>Magnoliopsida</taxon>
        <taxon>eudicotyledons</taxon>
        <taxon>Gunneridae</taxon>
        <taxon>Pentapetalae</taxon>
        <taxon>rosids</taxon>
        <taxon>fabids</taxon>
        <taxon>Malpighiales</taxon>
        <taxon>Salicaceae</taxon>
        <taxon>Saliceae</taxon>
        <taxon>Populus</taxon>
    </lineage>
</organism>
<dbReference type="InterPro" id="IPR000892">
    <property type="entry name" value="Ribosomal_eS26"/>
</dbReference>
<dbReference type="STRING" id="43335.A0A4U5PLK2"/>
<dbReference type="InterPro" id="IPR038551">
    <property type="entry name" value="Ribosomal_eS26_sf"/>
</dbReference>
<dbReference type="AlphaFoldDB" id="A0A4U5PLK2"/>
<keyword evidence="2 4" id="KW-0689">Ribosomal protein</keyword>
<keyword evidence="3 4" id="KW-0687">Ribonucleoprotein</keyword>
<reference evidence="5" key="1">
    <citation type="submission" date="2018-10" db="EMBL/GenBank/DDBJ databases">
        <title>Population genomic analysis revealed the cold adaptation of white poplar.</title>
        <authorList>
            <person name="Liu Y.-J."/>
        </authorList>
    </citation>
    <scope>NUCLEOTIDE SEQUENCE [LARGE SCALE GENOMIC DNA]</scope>
    <source>
        <strain evidence="5">PAL-ZL1</strain>
    </source>
</reference>
<gene>
    <name evidence="5" type="ORF">D5086_0000216210</name>
</gene>
<evidence type="ECO:0000256" key="1">
    <source>
        <dbReference type="ARBA" id="ARBA00008596"/>
    </source>
</evidence>
<evidence type="ECO:0000313" key="5">
    <source>
        <dbReference type="EMBL" id="TKR97141.1"/>
    </source>
</evidence>